<proteinExistence type="predicted"/>
<reference evidence="2" key="1">
    <citation type="submission" date="2017-02" db="EMBL/GenBank/DDBJ databases">
        <authorList>
            <person name="Varghese N."/>
            <person name="Submissions S."/>
        </authorList>
    </citation>
    <scope>NUCLEOTIDE SEQUENCE [LARGE SCALE GENOMIC DNA]</scope>
    <source>
        <strain evidence="2">DSM 22720</strain>
    </source>
</reference>
<dbReference type="PIRSF" id="PIRSF004525">
    <property type="entry name" value="Pilin_peptidase-dep_B_prd"/>
    <property type="match status" value="1"/>
</dbReference>
<keyword evidence="2" id="KW-1185">Reference proteome</keyword>
<evidence type="ECO:0000313" key="2">
    <source>
        <dbReference type="Proteomes" id="UP000190162"/>
    </source>
</evidence>
<dbReference type="InterPro" id="IPR016419">
    <property type="entry name" value="Prepilin_Pept-dep_B_prd"/>
</dbReference>
<dbReference type="NCBIfam" id="TIGR02532">
    <property type="entry name" value="IV_pilin_GFxxxE"/>
    <property type="match status" value="1"/>
</dbReference>
<dbReference type="PROSITE" id="PS00409">
    <property type="entry name" value="PROKAR_NTER_METHYL"/>
    <property type="match status" value="1"/>
</dbReference>
<dbReference type="Proteomes" id="UP000190162">
    <property type="component" value="Unassembled WGS sequence"/>
</dbReference>
<dbReference type="Pfam" id="PF07963">
    <property type="entry name" value="N_methyl"/>
    <property type="match status" value="1"/>
</dbReference>
<organism evidence="1 2">
    <name type="scientific">Enterovibrio nigricans DSM 22720</name>
    <dbReference type="NCBI Taxonomy" id="1121868"/>
    <lineage>
        <taxon>Bacteria</taxon>
        <taxon>Pseudomonadati</taxon>
        <taxon>Pseudomonadota</taxon>
        <taxon>Gammaproteobacteria</taxon>
        <taxon>Vibrionales</taxon>
        <taxon>Vibrionaceae</taxon>
        <taxon>Enterovibrio</taxon>
    </lineage>
</organism>
<dbReference type="AlphaFoldDB" id="A0A1T4V0D3"/>
<accession>A0A1T4V0D3</accession>
<evidence type="ECO:0000313" key="1">
    <source>
        <dbReference type="EMBL" id="SKA58402.1"/>
    </source>
</evidence>
<dbReference type="EMBL" id="FUXU01000040">
    <property type="protein sequence ID" value="SKA58402.1"/>
    <property type="molecule type" value="Genomic_DNA"/>
</dbReference>
<dbReference type="InterPro" id="IPR012902">
    <property type="entry name" value="N_methyl_site"/>
</dbReference>
<sequence length="221" mass="24297">MIRRNCQRGFTLVELMLGMTVSLVVLASALALFSVSASVGGDHLKKSYLRSQLNLMTTTISDEITRAGYCFDCDSSNIFIRTDGLGERSAILIDDSATLTSGDCILFAYNHDNRNKPVAPLDKDDAKGFRLGTDPNNKSVIEVYENWNDIANWSCDSSHWRDMTYDRLVITTLAFERQSLAVIGSGNKSQSVQVTIGAELRTDTSIKDEVSVTVNIPNVDG</sequence>
<protein>
    <submittedName>
        <fullName evidence="1">Prepilin-type N-terminal cleavage/methylation domain-containing protein</fullName>
    </submittedName>
</protein>
<dbReference type="RefSeq" id="WP_101210195.1">
    <property type="nucleotide sequence ID" value="NZ_FUXU01000040.1"/>
</dbReference>
<name>A0A1T4V0D3_9GAMM</name>
<gene>
    <name evidence="1" type="ORF">SAMN02745132_02949</name>
</gene>
<dbReference type="OrthoDB" id="5816125at2"/>